<evidence type="ECO:0000313" key="3">
    <source>
        <dbReference type="Proteomes" id="UP000192911"/>
    </source>
</evidence>
<feature type="compositionally biased region" description="Basic and acidic residues" evidence="1">
    <location>
        <begin position="130"/>
        <end position="139"/>
    </location>
</feature>
<dbReference type="InterPro" id="IPR036388">
    <property type="entry name" value="WH-like_DNA-bd_sf"/>
</dbReference>
<dbReference type="InterPro" id="IPR010921">
    <property type="entry name" value="Trp_repressor/repl_initiator"/>
</dbReference>
<gene>
    <name evidence="2" type="ORF">SAMN06295900_12354</name>
</gene>
<keyword evidence="3" id="KW-1185">Reference proteome</keyword>
<protein>
    <submittedName>
        <fullName evidence="2">Transposase</fullName>
    </submittedName>
</protein>
<reference evidence="3" key="1">
    <citation type="submission" date="2017-04" db="EMBL/GenBank/DDBJ databases">
        <authorList>
            <person name="Varghese N."/>
            <person name="Submissions S."/>
        </authorList>
    </citation>
    <scope>NUCLEOTIDE SEQUENCE [LARGE SCALE GENOMIC DNA]</scope>
    <source>
        <strain evidence="3">Ballard 720</strain>
    </source>
</reference>
<name>A0A1X7H9J7_TRICW</name>
<feature type="region of interest" description="Disordered" evidence="1">
    <location>
        <begin position="112"/>
        <end position="139"/>
    </location>
</feature>
<dbReference type="GO" id="GO:0043565">
    <property type="term" value="F:sequence-specific DNA binding"/>
    <property type="evidence" value="ECO:0007669"/>
    <property type="project" value="InterPro"/>
</dbReference>
<dbReference type="PANTHER" id="PTHR33795:SF1">
    <property type="entry name" value="INSERTION ELEMENT IS150 PROTEIN INSJ"/>
    <property type="match status" value="1"/>
</dbReference>
<dbReference type="InterPro" id="IPR009057">
    <property type="entry name" value="Homeodomain-like_sf"/>
</dbReference>
<dbReference type="STRING" id="28094.SAMN06295900_12354"/>
<proteinExistence type="predicted"/>
<dbReference type="EMBL" id="FXAH01000023">
    <property type="protein sequence ID" value="SMF81331.1"/>
    <property type="molecule type" value="Genomic_DNA"/>
</dbReference>
<dbReference type="SUPFAM" id="SSF48295">
    <property type="entry name" value="TrpR-like"/>
    <property type="match status" value="1"/>
</dbReference>
<dbReference type="InterPro" id="IPR052057">
    <property type="entry name" value="IS150/IS1296_orfA-like"/>
</dbReference>
<dbReference type="InterPro" id="IPR002514">
    <property type="entry name" value="Transposase_8"/>
</dbReference>
<dbReference type="GO" id="GO:0006313">
    <property type="term" value="P:DNA transposition"/>
    <property type="evidence" value="ECO:0007669"/>
    <property type="project" value="InterPro"/>
</dbReference>
<evidence type="ECO:0000313" key="2">
    <source>
        <dbReference type="EMBL" id="SMF81331.1"/>
    </source>
</evidence>
<dbReference type="SUPFAM" id="SSF46689">
    <property type="entry name" value="Homeodomain-like"/>
    <property type="match status" value="1"/>
</dbReference>
<dbReference type="GO" id="GO:0004803">
    <property type="term" value="F:transposase activity"/>
    <property type="evidence" value="ECO:0007669"/>
    <property type="project" value="InterPro"/>
</dbReference>
<dbReference type="Proteomes" id="UP000192911">
    <property type="component" value="Unassembled WGS sequence"/>
</dbReference>
<accession>A0A1X7H9J7</accession>
<dbReference type="AlphaFoldDB" id="A0A1X7H9J7"/>
<dbReference type="Pfam" id="PF01527">
    <property type="entry name" value="HTH_Tnp_1"/>
    <property type="match status" value="1"/>
</dbReference>
<dbReference type="PANTHER" id="PTHR33795">
    <property type="entry name" value="INSERTION ELEMENT IS150 PROTEIN INSJ"/>
    <property type="match status" value="1"/>
</dbReference>
<evidence type="ECO:0000256" key="1">
    <source>
        <dbReference type="SAM" id="MobiDB-lite"/>
    </source>
</evidence>
<dbReference type="Gene3D" id="1.10.10.10">
    <property type="entry name" value="Winged helix-like DNA-binding domain superfamily/Winged helix DNA-binding domain"/>
    <property type="match status" value="2"/>
</dbReference>
<sequence>MKYSEKKKLSATKDYCTGHAGVKRVAARHNVDVSSLRKWIAAYQAHGEEGLRTRTSRVRYSAEFKAAVVKRMRKEGLSFRQVAALANVRNFNIIAVWERQYDDGSLAAGRSRPATYTLRMPKPPTSENKPAADADRSREDLLAEVQQLRMENEYLKKLDALVQAKTKAARQKKRKSYLN</sequence>
<organism evidence="2 3">
    <name type="scientific">Trinickia caryophylli</name>
    <name type="common">Paraburkholderia caryophylli</name>
    <dbReference type="NCBI Taxonomy" id="28094"/>
    <lineage>
        <taxon>Bacteria</taxon>
        <taxon>Pseudomonadati</taxon>
        <taxon>Pseudomonadota</taxon>
        <taxon>Betaproteobacteria</taxon>
        <taxon>Burkholderiales</taxon>
        <taxon>Burkholderiaceae</taxon>
        <taxon>Trinickia</taxon>
    </lineage>
</organism>